<name>A0A9N8L844_CHRIL</name>
<dbReference type="Proteomes" id="UP001154114">
    <property type="component" value="Chromosome 29"/>
</dbReference>
<feature type="region of interest" description="Disordered" evidence="2">
    <location>
        <begin position="301"/>
        <end position="351"/>
    </location>
</feature>
<evidence type="ECO:0000259" key="3">
    <source>
        <dbReference type="Pfam" id="PF01585"/>
    </source>
</evidence>
<gene>
    <name evidence="4" type="ORF">CINC_LOCUS9030</name>
</gene>
<sequence>MKEPLPLRPLHHFIASSSSFSIYNKNTVGGLLAVIGKGLGKHENGISEALKPKLKRSVAGVGHDPAAEFNEHWWSTLYDKASKNLQVVEKNGKTKKIKTKDDDEFVITNSTWKLNKKQKESNNEQYSDYFVRTAVLDNGENRVETVREPSDDEEKKGDVFQMTDEQLYAACEGRTAHKGARHGLRATGKLARIAQQEAMLLSQSKYSGYSHAKKLKDTVVEDMNLNSDTETIEHKKKKKKRKRCNSNENQHEGPDCVMAEPVIPLRTENNVTGVVDVTSVRKEKITSKRSKKLKKKDFRDIDIIPEDNEESYRPKKKRKSESPEYMETSNNEDIADHDVMKTKKSKKKNKT</sequence>
<dbReference type="AlphaFoldDB" id="A0A9N8L844"/>
<evidence type="ECO:0000313" key="4">
    <source>
        <dbReference type="EMBL" id="CAD0206740.1"/>
    </source>
</evidence>
<keyword evidence="5" id="KW-1185">Reference proteome</keyword>
<evidence type="ECO:0000313" key="5">
    <source>
        <dbReference type="Proteomes" id="UP001154114"/>
    </source>
</evidence>
<feature type="region of interest" description="Disordered" evidence="2">
    <location>
        <begin position="231"/>
        <end position="256"/>
    </location>
</feature>
<dbReference type="InterPro" id="IPR000467">
    <property type="entry name" value="G_patch_dom"/>
</dbReference>
<protein>
    <recommendedName>
        <fullName evidence="1">G patch domain-containing protein 4</fullName>
    </recommendedName>
</protein>
<dbReference type="InterPro" id="IPR050656">
    <property type="entry name" value="PINX1"/>
</dbReference>
<accession>A0A9N8L844</accession>
<dbReference type="EMBL" id="LR824032">
    <property type="protein sequence ID" value="CAD0206740.1"/>
    <property type="molecule type" value="Genomic_DNA"/>
</dbReference>
<dbReference type="PANTHER" id="PTHR23149">
    <property type="entry name" value="G PATCH DOMAIN CONTAINING PROTEIN"/>
    <property type="match status" value="1"/>
</dbReference>
<evidence type="ECO:0000256" key="1">
    <source>
        <dbReference type="ARBA" id="ARBA00040365"/>
    </source>
</evidence>
<dbReference type="Pfam" id="PF01585">
    <property type="entry name" value="G-patch"/>
    <property type="match status" value="1"/>
</dbReference>
<feature type="compositionally biased region" description="Basic residues" evidence="2">
    <location>
        <begin position="342"/>
        <end position="351"/>
    </location>
</feature>
<organism evidence="4 5">
    <name type="scientific">Chrysodeixis includens</name>
    <name type="common">Soybean looper</name>
    <name type="synonym">Pseudoplusia includens</name>
    <dbReference type="NCBI Taxonomy" id="689277"/>
    <lineage>
        <taxon>Eukaryota</taxon>
        <taxon>Metazoa</taxon>
        <taxon>Ecdysozoa</taxon>
        <taxon>Arthropoda</taxon>
        <taxon>Hexapoda</taxon>
        <taxon>Insecta</taxon>
        <taxon>Pterygota</taxon>
        <taxon>Neoptera</taxon>
        <taxon>Endopterygota</taxon>
        <taxon>Lepidoptera</taxon>
        <taxon>Glossata</taxon>
        <taxon>Ditrysia</taxon>
        <taxon>Noctuoidea</taxon>
        <taxon>Noctuidae</taxon>
        <taxon>Plusiinae</taxon>
        <taxon>Chrysodeixis</taxon>
    </lineage>
</organism>
<feature type="compositionally biased region" description="Basic residues" evidence="2">
    <location>
        <begin position="234"/>
        <end position="244"/>
    </location>
</feature>
<dbReference type="OrthoDB" id="10019757at2759"/>
<proteinExistence type="predicted"/>
<dbReference type="GO" id="GO:0005730">
    <property type="term" value="C:nucleolus"/>
    <property type="evidence" value="ECO:0007669"/>
    <property type="project" value="TreeGrafter"/>
</dbReference>
<dbReference type="PANTHER" id="PTHR23149:SF9">
    <property type="entry name" value="G PATCH DOMAIN-CONTAINING PROTEIN 4"/>
    <property type="match status" value="1"/>
</dbReference>
<reference evidence="4" key="1">
    <citation type="submission" date="2021-12" db="EMBL/GenBank/DDBJ databases">
        <authorList>
            <person name="King R."/>
        </authorList>
    </citation>
    <scope>NUCLEOTIDE SEQUENCE</scope>
</reference>
<dbReference type="GO" id="GO:0003676">
    <property type="term" value="F:nucleic acid binding"/>
    <property type="evidence" value="ECO:0007669"/>
    <property type="project" value="InterPro"/>
</dbReference>
<feature type="domain" description="G-patch" evidence="3">
    <location>
        <begin position="36"/>
        <end position="63"/>
    </location>
</feature>
<evidence type="ECO:0000256" key="2">
    <source>
        <dbReference type="SAM" id="MobiDB-lite"/>
    </source>
</evidence>